<comment type="caution">
    <text evidence="1">The sequence shown here is derived from an EMBL/GenBank/DDBJ whole genome shotgun (WGS) entry which is preliminary data.</text>
</comment>
<evidence type="ECO:0000313" key="2">
    <source>
        <dbReference type="Proteomes" id="UP001500166"/>
    </source>
</evidence>
<proteinExistence type="predicted"/>
<dbReference type="RefSeq" id="WP_344225048.1">
    <property type="nucleotide sequence ID" value="NZ_BAAAQA010000022.1"/>
</dbReference>
<evidence type="ECO:0000313" key="1">
    <source>
        <dbReference type="EMBL" id="GAA2120183.1"/>
    </source>
</evidence>
<name>A0ABN2Y1F8_9MICC</name>
<dbReference type="InterPro" id="IPR012349">
    <property type="entry name" value="Split_barrel_FMN-bd"/>
</dbReference>
<dbReference type="SUPFAM" id="SSF50475">
    <property type="entry name" value="FMN-binding split barrel"/>
    <property type="match status" value="1"/>
</dbReference>
<dbReference type="Pfam" id="PF12900">
    <property type="entry name" value="Pyridox_ox_2"/>
    <property type="match status" value="1"/>
</dbReference>
<protein>
    <submittedName>
        <fullName evidence="1">Pyridoxamine 5'-phosphate oxidase family protein</fullName>
    </submittedName>
</protein>
<sequence length="144" mass="16162">MSTGETFNPIQPLDTAAVWELLGELPFGRLAVQAADMVDIFPVNYVAKDRKLYFRTAQGTKLASLVVNNHVAFEVDRVVGDHVQSVVVHGRARRLETQAEREVAEQLPLKPWAPTYKYHFVVIDVDSATGREFTMTTEPDHDPV</sequence>
<keyword evidence="2" id="KW-1185">Reference proteome</keyword>
<dbReference type="Proteomes" id="UP001500166">
    <property type="component" value="Unassembled WGS sequence"/>
</dbReference>
<dbReference type="EMBL" id="BAAAQA010000022">
    <property type="protein sequence ID" value="GAA2120183.1"/>
    <property type="molecule type" value="Genomic_DNA"/>
</dbReference>
<gene>
    <name evidence="1" type="ORF">GCM10009824_21650</name>
</gene>
<dbReference type="InterPro" id="IPR024747">
    <property type="entry name" value="Pyridox_Oxase-rel"/>
</dbReference>
<reference evidence="1 2" key="1">
    <citation type="journal article" date="2019" name="Int. J. Syst. Evol. Microbiol.">
        <title>The Global Catalogue of Microorganisms (GCM) 10K type strain sequencing project: providing services to taxonomists for standard genome sequencing and annotation.</title>
        <authorList>
            <consortium name="The Broad Institute Genomics Platform"/>
            <consortium name="The Broad Institute Genome Sequencing Center for Infectious Disease"/>
            <person name="Wu L."/>
            <person name="Ma J."/>
        </authorList>
    </citation>
    <scope>NUCLEOTIDE SEQUENCE [LARGE SCALE GENOMIC DNA]</scope>
    <source>
        <strain evidence="1 2">JCM 15914</strain>
    </source>
</reference>
<dbReference type="Gene3D" id="2.30.110.10">
    <property type="entry name" value="Electron Transport, Fmn-binding Protein, Chain A"/>
    <property type="match status" value="1"/>
</dbReference>
<accession>A0ABN2Y1F8</accession>
<organism evidence="1 2">
    <name type="scientific">Kocuria atrinae</name>
    <dbReference type="NCBI Taxonomy" id="592377"/>
    <lineage>
        <taxon>Bacteria</taxon>
        <taxon>Bacillati</taxon>
        <taxon>Actinomycetota</taxon>
        <taxon>Actinomycetes</taxon>
        <taxon>Micrococcales</taxon>
        <taxon>Micrococcaceae</taxon>
        <taxon>Kocuria</taxon>
    </lineage>
</organism>